<name>A0A6N2UUR8_9FIRM</name>
<dbReference type="Pfam" id="PF03413">
    <property type="entry name" value="PepSY"/>
    <property type="match status" value="2"/>
</dbReference>
<protein>
    <submittedName>
        <fullName evidence="2">Peptidase propeptide and YPEB domain protein</fullName>
    </submittedName>
</protein>
<reference evidence="2" key="1">
    <citation type="submission" date="2019-11" db="EMBL/GenBank/DDBJ databases">
        <authorList>
            <person name="Feng L."/>
        </authorList>
    </citation>
    <scope>NUCLEOTIDE SEQUENCE</scope>
    <source>
        <strain evidence="2">CnexileLFYP112</strain>
    </source>
</reference>
<feature type="domain" description="PepSY" evidence="1">
    <location>
        <begin position="124"/>
        <end position="182"/>
    </location>
</feature>
<dbReference type="AlphaFoldDB" id="A0A6N2UUR8"/>
<accession>A0A6N2UUR8</accession>
<gene>
    <name evidence="2" type="ORF">CNLFYP112_02313</name>
</gene>
<evidence type="ECO:0000313" key="2">
    <source>
        <dbReference type="EMBL" id="VYT21769.1"/>
    </source>
</evidence>
<evidence type="ECO:0000259" key="1">
    <source>
        <dbReference type="Pfam" id="PF03413"/>
    </source>
</evidence>
<organism evidence="2">
    <name type="scientific">[Clostridium] nexile</name>
    <dbReference type="NCBI Taxonomy" id="29361"/>
    <lineage>
        <taxon>Bacteria</taxon>
        <taxon>Bacillati</taxon>
        <taxon>Bacillota</taxon>
        <taxon>Clostridia</taxon>
        <taxon>Lachnospirales</taxon>
        <taxon>Lachnospiraceae</taxon>
        <taxon>Tyzzerella</taxon>
    </lineage>
</organism>
<dbReference type="EMBL" id="CACRTG010000021">
    <property type="protein sequence ID" value="VYT21769.1"/>
    <property type="molecule type" value="Genomic_DNA"/>
</dbReference>
<feature type="domain" description="PepSY" evidence="1">
    <location>
        <begin position="37"/>
        <end position="95"/>
    </location>
</feature>
<sequence>MKKRYIGMIAGGTAAVLLIGGISAYAVWNQKDIGAGEAKKIAYEDAGISESDVERVHVLKDRDDGRLVYEIGFVEADYQYNYEIAASNGKILDKEIEQNNNVQNTQSAAAQDDTQTGSEKTTEISIEQAKQLVLDRVQGATDSNLRIGQEYDDGVYKYEGELSYEGMEYDFEIDANSGTFLEWTEEKQDGILD</sequence>
<dbReference type="Gene3D" id="3.10.450.40">
    <property type="match status" value="2"/>
</dbReference>
<proteinExistence type="predicted"/>
<dbReference type="InterPro" id="IPR025711">
    <property type="entry name" value="PepSY"/>
</dbReference>